<feature type="compositionally biased region" description="Basic residues" evidence="1">
    <location>
        <begin position="71"/>
        <end position="85"/>
    </location>
</feature>
<accession>A0AAV4NYR0</accession>
<comment type="caution">
    <text evidence="2">The sequence shown here is derived from an EMBL/GenBank/DDBJ whole genome shotgun (WGS) entry which is preliminary data.</text>
</comment>
<evidence type="ECO:0000313" key="2">
    <source>
        <dbReference type="EMBL" id="GIX89445.1"/>
    </source>
</evidence>
<dbReference type="Proteomes" id="UP001054945">
    <property type="component" value="Unassembled WGS sequence"/>
</dbReference>
<gene>
    <name evidence="2" type="ORF">CEXT_220501</name>
</gene>
<feature type="region of interest" description="Disordered" evidence="1">
    <location>
        <begin position="64"/>
        <end position="113"/>
    </location>
</feature>
<sequence>MHSLYTDSFNPLLTIEYSRDNDSNRMHCFSCSALLFHRLVFHRNGSLHNRNIVFPKPDHALDPGGLLRGIRDRRHHHSPTHRPVHRGQNQAVALASSNALSAPHRVARAPAHR</sequence>
<protein>
    <submittedName>
        <fullName evidence="2">Uncharacterized protein</fullName>
    </submittedName>
</protein>
<evidence type="ECO:0000256" key="1">
    <source>
        <dbReference type="SAM" id="MobiDB-lite"/>
    </source>
</evidence>
<evidence type="ECO:0000313" key="3">
    <source>
        <dbReference type="Proteomes" id="UP001054945"/>
    </source>
</evidence>
<keyword evidence="3" id="KW-1185">Reference proteome</keyword>
<dbReference type="EMBL" id="BPLR01003862">
    <property type="protein sequence ID" value="GIX89445.1"/>
    <property type="molecule type" value="Genomic_DNA"/>
</dbReference>
<organism evidence="2 3">
    <name type="scientific">Caerostris extrusa</name>
    <name type="common">Bark spider</name>
    <name type="synonym">Caerostris bankana</name>
    <dbReference type="NCBI Taxonomy" id="172846"/>
    <lineage>
        <taxon>Eukaryota</taxon>
        <taxon>Metazoa</taxon>
        <taxon>Ecdysozoa</taxon>
        <taxon>Arthropoda</taxon>
        <taxon>Chelicerata</taxon>
        <taxon>Arachnida</taxon>
        <taxon>Araneae</taxon>
        <taxon>Araneomorphae</taxon>
        <taxon>Entelegynae</taxon>
        <taxon>Araneoidea</taxon>
        <taxon>Araneidae</taxon>
        <taxon>Caerostris</taxon>
    </lineage>
</organism>
<feature type="compositionally biased region" description="Low complexity" evidence="1">
    <location>
        <begin position="88"/>
        <end position="104"/>
    </location>
</feature>
<name>A0AAV4NYR0_CAEEX</name>
<reference evidence="2 3" key="1">
    <citation type="submission" date="2021-06" db="EMBL/GenBank/DDBJ databases">
        <title>Caerostris extrusa draft genome.</title>
        <authorList>
            <person name="Kono N."/>
            <person name="Arakawa K."/>
        </authorList>
    </citation>
    <scope>NUCLEOTIDE SEQUENCE [LARGE SCALE GENOMIC DNA]</scope>
</reference>
<proteinExistence type="predicted"/>
<dbReference type="AlphaFoldDB" id="A0AAV4NYR0"/>